<evidence type="ECO:0000256" key="3">
    <source>
        <dbReference type="SAM" id="MobiDB-lite"/>
    </source>
</evidence>
<organism evidence="5 6">
    <name type="scientific">Cyclostephanos tholiformis</name>
    <dbReference type="NCBI Taxonomy" id="382380"/>
    <lineage>
        <taxon>Eukaryota</taxon>
        <taxon>Sar</taxon>
        <taxon>Stramenopiles</taxon>
        <taxon>Ochrophyta</taxon>
        <taxon>Bacillariophyta</taxon>
        <taxon>Coscinodiscophyceae</taxon>
        <taxon>Thalassiosirophycidae</taxon>
        <taxon>Stephanodiscales</taxon>
        <taxon>Stephanodiscaceae</taxon>
        <taxon>Cyclostephanos</taxon>
    </lineage>
</organism>
<accession>A0ABD3RAA3</accession>
<dbReference type="EMBL" id="JALLPB020000379">
    <property type="protein sequence ID" value="KAL3809758.1"/>
    <property type="molecule type" value="Genomic_DNA"/>
</dbReference>
<sequence length="791" mass="86296">MWAVGYYHHDATGNNDGGGGASGGGYRYRIWGGGEDVFGKLFWSEGEGGGMGKEDDDDNNENNNTALVVMAAAAEVEEEKEDDGVQTETNTTNDEGCGGMMMMGGMAGNDGDGDLGYVTSCFGTVNMQQQRQKREVKREGSVVTVVKLNEEEDEEKDIVENIGERSTSALDEDIDTTARQRRRLQSVGRELGRFGIRRIRSAPAKGGRSGSPSDRRTTTATWTAPFREHHQVDDRTISTMGQSLSMEERPNIGCDRSMTTMRRSSRVKDATTTMLVDVAGGNAKSSPPSSGPTSPPTTDGPLAIAAKDKTIIERDDRRKDVIDRHFPPLEICVVRSVELVGLNSAAQFFDVFFADDAPYSMRDFQQKRGDVDVVYGLWEDCPVHDRGSTPGERDKEDAGGCGTALYSVKEGGGVEPLPPNSTRQRTMRFNTLTKSYFGPAYATATKIQRATLLADDRVLVIENVTHLSEIPYADRFRVIERWVLEVAAEGEGGSDAAVAQMGYDNDMKPRLLERSRSAGGELTSSATEGGRGPRAASCRLTIHAEVQMLKPCSWETQIRKKASETFTEVAMDWCKSATVALSATEEHMRRRLRIGPPGDGDDRNIVFSGDDGTSGSGLPPLSSSMQSPKPAASSTTTAKATDTSTATTHSSVDRGRSDLLAVHKRNFDQLEKRIANGDLELCSIEVMHSSQRPHGNNEDFVITGSITSPLIFTTVLEYPSLNEYEISYPVTEGSARASDNEIKMVGFAPQRKKAAVMIKSKSSKLFKRLRSRSRSTNGKSANEKQQQPSDR</sequence>
<feature type="region of interest" description="Disordered" evidence="3">
    <location>
        <begin position="77"/>
        <end position="98"/>
    </location>
</feature>
<dbReference type="PANTHER" id="PTHR47666">
    <property type="entry name" value="PROTEIN VASCULAR ASSOCIATED DEATH 1, CHLOROPLASTIC"/>
    <property type="match status" value="1"/>
</dbReference>
<feature type="region of interest" description="Disordered" evidence="3">
    <location>
        <begin position="279"/>
        <end position="302"/>
    </location>
</feature>
<dbReference type="PROSITE" id="PS51778">
    <property type="entry name" value="VAST"/>
    <property type="match status" value="1"/>
</dbReference>
<feature type="compositionally biased region" description="Basic residues" evidence="3">
    <location>
        <begin position="761"/>
        <end position="773"/>
    </location>
</feature>
<dbReference type="Proteomes" id="UP001530377">
    <property type="component" value="Unassembled WGS sequence"/>
</dbReference>
<proteinExistence type="predicted"/>
<evidence type="ECO:0000313" key="6">
    <source>
        <dbReference type="Proteomes" id="UP001530377"/>
    </source>
</evidence>
<evidence type="ECO:0000256" key="2">
    <source>
        <dbReference type="ARBA" id="ARBA00023136"/>
    </source>
</evidence>
<dbReference type="AlphaFoldDB" id="A0ABD3RAA3"/>
<comment type="caution">
    <text evidence="5">The sequence shown here is derived from an EMBL/GenBank/DDBJ whole genome shotgun (WGS) entry which is preliminary data.</text>
</comment>
<feature type="region of interest" description="Disordered" evidence="3">
    <location>
        <begin position="590"/>
        <end position="652"/>
    </location>
</feature>
<evidence type="ECO:0000259" key="4">
    <source>
        <dbReference type="PROSITE" id="PS51778"/>
    </source>
</evidence>
<feature type="compositionally biased region" description="Polar residues" evidence="3">
    <location>
        <begin position="776"/>
        <end position="791"/>
    </location>
</feature>
<comment type="subcellular location">
    <subcellularLocation>
        <location evidence="1">Membrane</location>
    </subcellularLocation>
</comment>
<feature type="region of interest" description="Disordered" evidence="3">
    <location>
        <begin position="198"/>
        <end position="220"/>
    </location>
</feature>
<dbReference type="PANTHER" id="PTHR47666:SF1">
    <property type="entry name" value="PROTEIN VASCULAR ASSOCIATED DEATH 1, CHLOROPLASTIC"/>
    <property type="match status" value="1"/>
</dbReference>
<feature type="region of interest" description="Disordered" evidence="3">
    <location>
        <begin position="760"/>
        <end position="791"/>
    </location>
</feature>
<gene>
    <name evidence="5" type="ORF">ACHAXA_010713</name>
</gene>
<dbReference type="InterPro" id="IPR031968">
    <property type="entry name" value="VASt"/>
</dbReference>
<dbReference type="Pfam" id="PF16016">
    <property type="entry name" value="VASt"/>
    <property type="match status" value="1"/>
</dbReference>
<feature type="domain" description="VASt" evidence="4">
    <location>
        <begin position="329"/>
        <end position="526"/>
    </location>
</feature>
<keyword evidence="2" id="KW-0472">Membrane</keyword>
<feature type="compositionally biased region" description="Low complexity" evidence="3">
    <location>
        <begin position="631"/>
        <end position="650"/>
    </location>
</feature>
<evidence type="ECO:0000313" key="5">
    <source>
        <dbReference type="EMBL" id="KAL3809758.1"/>
    </source>
</evidence>
<protein>
    <recommendedName>
        <fullName evidence="4">VASt domain-containing protein</fullName>
    </recommendedName>
</protein>
<keyword evidence="6" id="KW-1185">Reference proteome</keyword>
<name>A0ABD3RAA3_9STRA</name>
<evidence type="ECO:0000256" key="1">
    <source>
        <dbReference type="ARBA" id="ARBA00004370"/>
    </source>
</evidence>
<dbReference type="GO" id="GO:0016020">
    <property type="term" value="C:membrane"/>
    <property type="evidence" value="ECO:0007669"/>
    <property type="project" value="UniProtKB-SubCell"/>
</dbReference>
<reference evidence="5 6" key="1">
    <citation type="submission" date="2024-10" db="EMBL/GenBank/DDBJ databases">
        <title>Updated reference genomes for cyclostephanoid diatoms.</title>
        <authorList>
            <person name="Roberts W.R."/>
            <person name="Alverson A.J."/>
        </authorList>
    </citation>
    <scope>NUCLEOTIDE SEQUENCE [LARGE SCALE GENOMIC DNA]</scope>
    <source>
        <strain evidence="5 6">AJA228-03</strain>
    </source>
</reference>